<evidence type="ECO:0000313" key="4">
    <source>
        <dbReference type="EMBL" id="GAW84277.1"/>
    </source>
</evidence>
<name>A0A1Y1JT13_PLAGO</name>
<evidence type="ECO:0000256" key="3">
    <source>
        <dbReference type="SAM" id="SignalP"/>
    </source>
</evidence>
<accession>A0A1Y1JT13</accession>
<dbReference type="OrthoDB" id="381905at2759"/>
<keyword evidence="2" id="KW-0472">Membrane</keyword>
<evidence type="ECO:0000313" key="5">
    <source>
        <dbReference type="Proteomes" id="UP000195521"/>
    </source>
</evidence>
<reference evidence="5" key="1">
    <citation type="submission" date="2017-04" db="EMBL/GenBank/DDBJ databases">
        <title>Plasmodium gonderi genome.</title>
        <authorList>
            <person name="Arisue N."/>
            <person name="Honma H."/>
            <person name="Kawai S."/>
            <person name="Tougan T."/>
            <person name="Tanabe K."/>
            <person name="Horii T."/>
        </authorList>
    </citation>
    <scope>NUCLEOTIDE SEQUENCE [LARGE SCALE GENOMIC DNA]</scope>
    <source>
        <strain evidence="5">ATCC 30045</strain>
    </source>
</reference>
<feature type="signal peptide" evidence="3">
    <location>
        <begin position="1"/>
        <end position="18"/>
    </location>
</feature>
<evidence type="ECO:0000256" key="2">
    <source>
        <dbReference type="SAM" id="Phobius"/>
    </source>
</evidence>
<dbReference type="AlphaFoldDB" id="A0A1Y1JT13"/>
<dbReference type="Proteomes" id="UP000195521">
    <property type="component" value="Unassembled WGS sequence"/>
</dbReference>
<proteinExistence type="predicted"/>
<dbReference type="OMA" id="KMDVQFQ"/>
<feature type="chain" id="PRO_5012485740" evidence="3">
    <location>
        <begin position="19"/>
        <end position="341"/>
    </location>
</feature>
<sequence>MKVKLASFCLIKIFTLTAVVWIHQSLYETVTFGKSWEKIMCQDSRPESPVIRSLGGRTESYRHERDPHLKDINFNMLKDAGNHVRRENNMRNRKNHLEESYDPRYRDRYEKSADKFKQGDNYEKKSYGGKRNRKSKENYCREKADSYLKEPDDGYYRKEDADFGSRGCNNRKSSNDNCREPKCDVEKYDKNSGMENIDNTKCLRELEYYDYSKVKKCLSEKAVNIFKKMDAQFQMELLRFIKNKNNVTEIEFLEFRSKKERYLYYLKRNKVFLPLIAQTIFFLLFLILAYTTNPSVSTAMGIICIIAGEMLLALSYYYFKKYLSVRKIHKTYKKIGPKVMK</sequence>
<keyword evidence="5" id="KW-1185">Reference proteome</keyword>
<keyword evidence="2" id="KW-0812">Transmembrane</keyword>
<organism evidence="4 5">
    <name type="scientific">Plasmodium gonderi</name>
    <dbReference type="NCBI Taxonomy" id="77519"/>
    <lineage>
        <taxon>Eukaryota</taxon>
        <taxon>Sar</taxon>
        <taxon>Alveolata</taxon>
        <taxon>Apicomplexa</taxon>
        <taxon>Aconoidasida</taxon>
        <taxon>Haemosporida</taxon>
        <taxon>Plasmodiidae</taxon>
        <taxon>Plasmodium</taxon>
        <taxon>Plasmodium (Plasmodium)</taxon>
    </lineage>
</organism>
<comment type="caution">
    <text evidence="4">The sequence shown here is derived from an EMBL/GenBank/DDBJ whole genome shotgun (WGS) entry which is preliminary data.</text>
</comment>
<feature type="compositionally biased region" description="Basic and acidic residues" evidence="1">
    <location>
        <begin position="83"/>
        <end position="126"/>
    </location>
</feature>
<dbReference type="GeneID" id="39745085"/>
<feature type="region of interest" description="Disordered" evidence="1">
    <location>
        <begin position="83"/>
        <end position="138"/>
    </location>
</feature>
<feature type="transmembrane region" description="Helical" evidence="2">
    <location>
        <begin position="296"/>
        <end position="319"/>
    </location>
</feature>
<keyword evidence="2" id="KW-1133">Transmembrane helix</keyword>
<dbReference type="RefSeq" id="XP_028546866.1">
    <property type="nucleotide sequence ID" value="XM_028691065.1"/>
</dbReference>
<evidence type="ECO:0000256" key="1">
    <source>
        <dbReference type="SAM" id="MobiDB-lite"/>
    </source>
</evidence>
<feature type="transmembrane region" description="Helical" evidence="2">
    <location>
        <begin position="271"/>
        <end position="290"/>
    </location>
</feature>
<gene>
    <name evidence="4" type="ORF">PGO_002080</name>
</gene>
<protein>
    <submittedName>
        <fullName evidence="4">Variable surface protein</fullName>
    </submittedName>
</protein>
<keyword evidence="3" id="KW-0732">Signal</keyword>
<dbReference type="EMBL" id="BDQF01000211">
    <property type="protein sequence ID" value="GAW84277.1"/>
    <property type="molecule type" value="Genomic_DNA"/>
</dbReference>